<keyword evidence="2" id="KW-1185">Reference proteome</keyword>
<gene>
    <name evidence="1" type="ORF">WA026_012768</name>
</gene>
<sequence length="142" mass="16260">MVPLLLVIYVNYLPDAISGTRGSVSMYTDDTNMVVSHENDSTYHAFHAIDVVKKWCAGNCLVLNATKTECMMFETYRGTANRSKESIKENKMKFKQYTKVLGVFLDKHFKFTTYIANVSKKLTSSTYAIKILMYKEVSREVL</sequence>
<evidence type="ECO:0000313" key="1">
    <source>
        <dbReference type="EMBL" id="KAK9876454.1"/>
    </source>
</evidence>
<reference evidence="1 2" key="1">
    <citation type="submission" date="2023-03" db="EMBL/GenBank/DDBJ databases">
        <title>Genome insight into feeding habits of ladybird beetles.</title>
        <authorList>
            <person name="Li H.-S."/>
            <person name="Huang Y.-H."/>
            <person name="Pang H."/>
        </authorList>
    </citation>
    <scope>NUCLEOTIDE SEQUENCE [LARGE SCALE GENOMIC DNA]</scope>
    <source>
        <strain evidence="1">SYSU_2023b</strain>
        <tissue evidence="1">Whole body</tissue>
    </source>
</reference>
<evidence type="ECO:0000313" key="2">
    <source>
        <dbReference type="Proteomes" id="UP001431783"/>
    </source>
</evidence>
<organism evidence="1 2">
    <name type="scientific">Henosepilachna vigintioctopunctata</name>
    <dbReference type="NCBI Taxonomy" id="420089"/>
    <lineage>
        <taxon>Eukaryota</taxon>
        <taxon>Metazoa</taxon>
        <taxon>Ecdysozoa</taxon>
        <taxon>Arthropoda</taxon>
        <taxon>Hexapoda</taxon>
        <taxon>Insecta</taxon>
        <taxon>Pterygota</taxon>
        <taxon>Neoptera</taxon>
        <taxon>Endopterygota</taxon>
        <taxon>Coleoptera</taxon>
        <taxon>Polyphaga</taxon>
        <taxon>Cucujiformia</taxon>
        <taxon>Coccinelloidea</taxon>
        <taxon>Coccinellidae</taxon>
        <taxon>Epilachninae</taxon>
        <taxon>Epilachnini</taxon>
        <taxon>Henosepilachna</taxon>
    </lineage>
</organism>
<name>A0AAW1U0N5_9CUCU</name>
<dbReference type="AlphaFoldDB" id="A0AAW1U0N5"/>
<protein>
    <recommendedName>
        <fullName evidence="3">Reverse transcriptase domain-containing protein</fullName>
    </recommendedName>
</protein>
<evidence type="ECO:0008006" key="3">
    <source>
        <dbReference type="Google" id="ProtNLM"/>
    </source>
</evidence>
<dbReference type="Proteomes" id="UP001431783">
    <property type="component" value="Unassembled WGS sequence"/>
</dbReference>
<proteinExistence type="predicted"/>
<comment type="caution">
    <text evidence="1">The sequence shown here is derived from an EMBL/GenBank/DDBJ whole genome shotgun (WGS) entry which is preliminary data.</text>
</comment>
<dbReference type="EMBL" id="JARQZJ010000036">
    <property type="protein sequence ID" value="KAK9876454.1"/>
    <property type="molecule type" value="Genomic_DNA"/>
</dbReference>
<accession>A0AAW1U0N5</accession>